<feature type="coiled-coil region" evidence="2">
    <location>
        <begin position="714"/>
        <end position="745"/>
    </location>
</feature>
<dbReference type="PANTHER" id="PTHR47357">
    <property type="entry name" value="COP1-INTERACTIVE PROTEIN 1"/>
    <property type="match status" value="1"/>
</dbReference>
<evidence type="ECO:0000256" key="1">
    <source>
        <dbReference type="ARBA" id="ARBA00023054"/>
    </source>
</evidence>
<dbReference type="PANTHER" id="PTHR47357:SF4">
    <property type="entry name" value="MYOSIN HEAVY CHAIN-LIKE PROTEIN"/>
    <property type="match status" value="1"/>
</dbReference>
<name>A0AAW1WSE4_RUBAR</name>
<dbReference type="AlphaFoldDB" id="A0AAW1WSE4"/>
<dbReference type="EMBL" id="JBEDUW010000005">
    <property type="protein sequence ID" value="KAK9927025.1"/>
    <property type="molecule type" value="Genomic_DNA"/>
</dbReference>
<dbReference type="GO" id="GO:0005200">
    <property type="term" value="F:structural constituent of cytoskeleton"/>
    <property type="evidence" value="ECO:0007669"/>
    <property type="project" value="TreeGrafter"/>
</dbReference>
<feature type="region of interest" description="Disordered" evidence="3">
    <location>
        <begin position="407"/>
        <end position="426"/>
    </location>
</feature>
<dbReference type="GO" id="GO:0003779">
    <property type="term" value="F:actin binding"/>
    <property type="evidence" value="ECO:0007669"/>
    <property type="project" value="InterPro"/>
</dbReference>
<evidence type="ECO:0000313" key="5">
    <source>
        <dbReference type="EMBL" id="KAK9927025.1"/>
    </source>
</evidence>
<feature type="coiled-coil region" evidence="2">
    <location>
        <begin position="809"/>
        <end position="878"/>
    </location>
</feature>
<comment type="caution">
    <text evidence="5">The sequence shown here is derived from an EMBL/GenBank/DDBJ whole genome shotgun (WGS) entry which is preliminary data.</text>
</comment>
<feature type="compositionally biased region" description="Low complexity" evidence="3">
    <location>
        <begin position="102"/>
        <end position="116"/>
    </location>
</feature>
<reference evidence="5 6" key="1">
    <citation type="journal article" date="2023" name="G3 (Bethesda)">
        <title>A chromosome-length genome assembly and annotation of blackberry (Rubus argutus, cv. 'Hillquist').</title>
        <authorList>
            <person name="Bruna T."/>
            <person name="Aryal R."/>
            <person name="Dudchenko O."/>
            <person name="Sargent D.J."/>
            <person name="Mead D."/>
            <person name="Buti M."/>
            <person name="Cavallini A."/>
            <person name="Hytonen T."/>
            <person name="Andres J."/>
            <person name="Pham M."/>
            <person name="Weisz D."/>
            <person name="Mascagni F."/>
            <person name="Usai G."/>
            <person name="Natali L."/>
            <person name="Bassil N."/>
            <person name="Fernandez G.E."/>
            <person name="Lomsadze A."/>
            <person name="Armour M."/>
            <person name="Olukolu B."/>
            <person name="Poorten T."/>
            <person name="Britton C."/>
            <person name="Davik J."/>
            <person name="Ashrafi H."/>
            <person name="Aiden E.L."/>
            <person name="Borodovsky M."/>
            <person name="Worthington M."/>
        </authorList>
    </citation>
    <scope>NUCLEOTIDE SEQUENCE [LARGE SCALE GENOMIC DNA]</scope>
    <source>
        <strain evidence="5">PI 553951</strain>
    </source>
</reference>
<accession>A0AAW1WSE4</accession>
<protein>
    <recommendedName>
        <fullName evidence="4">NAB domain-containing protein</fullName>
    </recommendedName>
</protein>
<gene>
    <name evidence="5" type="ORF">M0R45_024230</name>
</gene>
<dbReference type="Proteomes" id="UP001457282">
    <property type="component" value="Unassembled WGS sequence"/>
</dbReference>
<evidence type="ECO:0000256" key="2">
    <source>
        <dbReference type="SAM" id="Coils"/>
    </source>
</evidence>
<sequence length="923" mass="107386">MIKHRWRELAKSFGNHVDPDKTEQLKRTKTDIENNVTRIFKLIKNEDQGKKDGNQKDSKNESELVGLIENFYQQYQSLYALYDHLIGESGRIVRSRKVRTGSPLSPSSSGSDSEYFSSDDIDNSNVNHEHQKMAADGAKHDLETENFGVIGLKHISVSRSSSEEKDAINSEYLAALRKSEIANEVDERVKELSALVEAHELHGTQSSNRVKELEGQLAGFKTDLESLCSEKRDLEAWKEGIVAEAKQVGDKNMGLHARISELELLLKDKNDEISDLLKKLENENSSTSKVAYLMAQTSNLQLEVESLRAQKGELEERKNESSSQVKGLTDKVNTMKQELETLRWQRAEAAVQMDRKNKEISQDRRQIETLKEELTRKNVTEKQMSEERQRFLKQVKDMELELDSLRSQKKNLEKQKRNKMHEADKLRRESEGLRAKIVELETTLSERGQSVSALRKQCEEGKNEASAQLMAVTTQVSDLKQELDSLQRQKSQLELQVETENKECLKRLTEMENETNKKMLEERKCFLDQMNDMKWEVDSLHNLKADLEKQIITKTSDAEKLRHENEGLHARISELEKALTEIRDEVETLGREYEDGNNEAAIKLTELTTQVSDLKQELDTLQAKKSQLEMQIETENKEYKERQMEMEGKITDQERVIQEQEDTIKKITKECNKAKMWFPGSKLNLQLAERKMEELAEKHRVQFKDNVRLLYQRIRVAEQIHNDTKDNYRKMKEEYDKETRELRDKLAFYENPLRKMKEISETAKRTLNRLDRVTLRFEKEHNNFLNNISRMSDEVQVAKTWVTGATNEIKRLKHHADCLAAQLDEKEEQESLLREKVWKIEATASKEAGEKLNLMKNVSQLEKQVAKLERTIKDKDEDLLSLGEDKREVIRQLCILIDYHRSRYDDLKEVILNRSATKSSTVN</sequence>
<evidence type="ECO:0000259" key="4">
    <source>
        <dbReference type="PROSITE" id="PS51774"/>
    </source>
</evidence>
<dbReference type="PROSITE" id="PS51774">
    <property type="entry name" value="NAB"/>
    <property type="match status" value="1"/>
</dbReference>
<proteinExistence type="predicted"/>
<organism evidence="5 6">
    <name type="scientific">Rubus argutus</name>
    <name type="common">Southern blackberry</name>
    <dbReference type="NCBI Taxonomy" id="59490"/>
    <lineage>
        <taxon>Eukaryota</taxon>
        <taxon>Viridiplantae</taxon>
        <taxon>Streptophyta</taxon>
        <taxon>Embryophyta</taxon>
        <taxon>Tracheophyta</taxon>
        <taxon>Spermatophyta</taxon>
        <taxon>Magnoliopsida</taxon>
        <taxon>eudicotyledons</taxon>
        <taxon>Gunneridae</taxon>
        <taxon>Pentapetalae</taxon>
        <taxon>rosids</taxon>
        <taxon>fabids</taxon>
        <taxon>Rosales</taxon>
        <taxon>Rosaceae</taxon>
        <taxon>Rosoideae</taxon>
        <taxon>Rosoideae incertae sedis</taxon>
        <taxon>Rubus</taxon>
    </lineage>
</organism>
<dbReference type="InterPro" id="IPR011684">
    <property type="entry name" value="NAB"/>
</dbReference>
<dbReference type="GO" id="GO:0005856">
    <property type="term" value="C:cytoskeleton"/>
    <property type="evidence" value="ECO:0007669"/>
    <property type="project" value="TreeGrafter"/>
</dbReference>
<feature type="domain" description="NAB" evidence="4">
    <location>
        <begin position="9"/>
        <end position="89"/>
    </location>
</feature>
<keyword evidence="6" id="KW-1185">Reference proteome</keyword>
<evidence type="ECO:0000313" key="6">
    <source>
        <dbReference type="Proteomes" id="UP001457282"/>
    </source>
</evidence>
<dbReference type="Pfam" id="PF07765">
    <property type="entry name" value="KIP1"/>
    <property type="match status" value="1"/>
</dbReference>
<keyword evidence="1 2" id="KW-0175">Coiled coil</keyword>
<feature type="region of interest" description="Disordered" evidence="3">
    <location>
        <begin position="96"/>
        <end position="125"/>
    </location>
</feature>
<dbReference type="Gene3D" id="1.10.287.1490">
    <property type="match status" value="2"/>
</dbReference>
<evidence type="ECO:0000256" key="3">
    <source>
        <dbReference type="SAM" id="MobiDB-lite"/>
    </source>
</evidence>